<evidence type="ECO:0000256" key="9">
    <source>
        <dbReference type="NCBIfam" id="TIGR01400"/>
    </source>
</evidence>
<keyword evidence="11" id="KW-0966">Cell projection</keyword>
<accession>A0A292ZJS5</accession>
<dbReference type="GO" id="GO:0005886">
    <property type="term" value="C:plasma membrane"/>
    <property type="evidence" value="ECO:0007669"/>
    <property type="project" value="UniProtKB-SubCell"/>
</dbReference>
<evidence type="ECO:0000256" key="10">
    <source>
        <dbReference type="RuleBase" id="RU362071"/>
    </source>
</evidence>
<dbReference type="AlphaFoldDB" id="A0A292ZJS5"/>
<sequence>MIAPGFAPGFVNVEVQLWIWLIAMIRPGAAFIAAPVFGAPAVPLQLRLILSLALGMAALNSVPIQLPADGVVSFQGVMLVAGEVLAGLAIGFAVQIGYAAALVAGEAIGNTMGLNFAAMVDPSSGQATQAVGQFLSILSTFLLLAMDGHLMLVSFVVQSYRALPPGGAMLSNDAVWHLIEFGGALLGAGVTIALPVGFALVLVQIVMGMLARTAPALNLFAVGMPVALMAGLILLAVTAPIMGEGITAALKAGLDQAQTIAEGH</sequence>
<evidence type="ECO:0000256" key="8">
    <source>
        <dbReference type="ARBA" id="ARBA00023143"/>
    </source>
</evidence>
<keyword evidence="8 10" id="KW-0975">Bacterial flagellum</keyword>
<dbReference type="GO" id="GO:0006605">
    <property type="term" value="P:protein targeting"/>
    <property type="evidence" value="ECO:0007669"/>
    <property type="project" value="UniProtKB-UniRule"/>
</dbReference>
<evidence type="ECO:0000256" key="4">
    <source>
        <dbReference type="ARBA" id="ARBA00022475"/>
    </source>
</evidence>
<evidence type="ECO:0000313" key="11">
    <source>
        <dbReference type="EMBL" id="GAY23184.1"/>
    </source>
</evidence>
<name>A0A292ZJS5_SPHSA</name>
<dbReference type="PANTHER" id="PTHR30065">
    <property type="entry name" value="FLAGELLAR BIOSYNTHETIC PROTEIN FLIR"/>
    <property type="match status" value="1"/>
</dbReference>
<keyword evidence="4 10" id="KW-1003">Cell membrane</keyword>
<reference evidence="11 12" key="1">
    <citation type="journal article" date="2013" name="Biodegradation">
        <title>Occurrence of 4-tert-butylphenol (4-t-BP) biodegradation in an aquatic sample caused by the presence of Spirodela polyrrhiza and isolation of a 4-t-BP-utilizing bacterium.</title>
        <authorList>
            <person name="Ogata Y."/>
            <person name="Toyama T."/>
            <person name="Yu N."/>
            <person name="Wang X."/>
            <person name="Sei K."/>
            <person name="Ike M."/>
        </authorList>
    </citation>
    <scope>NUCLEOTIDE SEQUENCE [LARGE SCALE GENOMIC DNA]</scope>
    <source>
        <strain evidence="11 12">OMI</strain>
    </source>
</reference>
<feature type="transmembrane region" description="Helical" evidence="10">
    <location>
        <begin position="44"/>
        <end position="64"/>
    </location>
</feature>
<feature type="transmembrane region" description="Helical" evidence="10">
    <location>
        <begin position="215"/>
        <end position="237"/>
    </location>
</feature>
<protein>
    <recommendedName>
        <fullName evidence="3 9">Flagellar biosynthetic protein FliR</fullName>
    </recommendedName>
</protein>
<evidence type="ECO:0000256" key="6">
    <source>
        <dbReference type="ARBA" id="ARBA00022989"/>
    </source>
</evidence>
<dbReference type="InterPro" id="IPR006303">
    <property type="entry name" value="FliR"/>
</dbReference>
<evidence type="ECO:0000256" key="7">
    <source>
        <dbReference type="ARBA" id="ARBA00023136"/>
    </source>
</evidence>
<comment type="subcellular location">
    <subcellularLocation>
        <location evidence="10">Cell membrane</location>
        <topology evidence="10">Multi-pass membrane protein</topology>
    </subcellularLocation>
    <subcellularLocation>
        <location evidence="10">Bacterial flagellum basal body</location>
    </subcellularLocation>
</comment>
<keyword evidence="7 10" id="KW-0472">Membrane</keyword>
<organism evidence="11 12">
    <name type="scientific">Sphingobium fuliginis (strain ATCC 27551)</name>
    <dbReference type="NCBI Taxonomy" id="336203"/>
    <lineage>
        <taxon>Bacteria</taxon>
        <taxon>Pseudomonadati</taxon>
        <taxon>Pseudomonadota</taxon>
        <taxon>Alphaproteobacteria</taxon>
        <taxon>Sphingomonadales</taxon>
        <taxon>Sphingomonadaceae</taxon>
        <taxon>Sphingobium</taxon>
    </lineage>
</organism>
<evidence type="ECO:0000256" key="3">
    <source>
        <dbReference type="ARBA" id="ARBA00021717"/>
    </source>
</evidence>
<dbReference type="Pfam" id="PF01311">
    <property type="entry name" value="Bac_export_1"/>
    <property type="match status" value="1"/>
</dbReference>
<dbReference type="Proteomes" id="UP000221538">
    <property type="component" value="Unassembled WGS sequence"/>
</dbReference>
<feature type="transmembrane region" description="Helical" evidence="10">
    <location>
        <begin position="130"/>
        <end position="155"/>
    </location>
</feature>
<evidence type="ECO:0000313" key="12">
    <source>
        <dbReference type="Proteomes" id="UP000221538"/>
    </source>
</evidence>
<dbReference type="InterPro" id="IPR002010">
    <property type="entry name" value="T3SS_IM_R"/>
</dbReference>
<dbReference type="PRINTS" id="PR00953">
    <property type="entry name" value="TYPE3IMRPROT"/>
</dbReference>
<keyword evidence="11" id="KW-0282">Flagellum</keyword>
<feature type="transmembrane region" description="Helical" evidence="10">
    <location>
        <begin position="17"/>
        <end position="37"/>
    </location>
</feature>
<comment type="similarity">
    <text evidence="2 10">Belongs to the FliR/MopE/SpaR family.</text>
</comment>
<feature type="transmembrane region" description="Helical" evidence="10">
    <location>
        <begin position="84"/>
        <end position="109"/>
    </location>
</feature>
<dbReference type="PANTHER" id="PTHR30065:SF8">
    <property type="entry name" value="FLAGELLAR BIOSYNTHETIC PROTEIN FLIR"/>
    <property type="match status" value="1"/>
</dbReference>
<gene>
    <name evidence="11" type="ORF">SFOMI_3750</name>
</gene>
<feature type="transmembrane region" description="Helical" evidence="10">
    <location>
        <begin position="175"/>
        <end position="203"/>
    </location>
</feature>
<comment type="function">
    <text evidence="1 10">Role in flagellar biosynthesis.</text>
</comment>
<dbReference type="NCBIfam" id="TIGR01400">
    <property type="entry name" value="fliR"/>
    <property type="match status" value="1"/>
</dbReference>
<keyword evidence="6 10" id="KW-1133">Transmembrane helix</keyword>
<comment type="caution">
    <text evidence="11">The sequence shown here is derived from an EMBL/GenBank/DDBJ whole genome shotgun (WGS) entry which is preliminary data.</text>
</comment>
<evidence type="ECO:0000256" key="5">
    <source>
        <dbReference type="ARBA" id="ARBA00022692"/>
    </source>
</evidence>
<reference evidence="11 12" key="2">
    <citation type="journal article" date="2013" name="Environ. Sci. Technol.">
        <title>The 4-tert-butylphenol-utilizing bacterium Sphingobium fuliginis OMI can degrade bisphenols via phenolic ring hydroxylation and meta-cleavage pathway.</title>
        <authorList>
            <person name="Ogata Y."/>
            <person name="Goda S."/>
            <person name="Toyama T."/>
            <person name="Sei K."/>
            <person name="Ike M."/>
        </authorList>
    </citation>
    <scope>NUCLEOTIDE SEQUENCE [LARGE SCALE GENOMIC DNA]</scope>
    <source>
        <strain evidence="11 12">OMI</strain>
    </source>
</reference>
<keyword evidence="5 10" id="KW-0812">Transmembrane</keyword>
<proteinExistence type="inferred from homology"/>
<dbReference type="GO" id="GO:0009425">
    <property type="term" value="C:bacterial-type flagellum basal body"/>
    <property type="evidence" value="ECO:0007669"/>
    <property type="project" value="UniProtKB-SubCell"/>
</dbReference>
<keyword evidence="11" id="KW-0969">Cilium</keyword>
<dbReference type="EMBL" id="BEWI01000032">
    <property type="protein sequence ID" value="GAY23184.1"/>
    <property type="molecule type" value="Genomic_DNA"/>
</dbReference>
<evidence type="ECO:0000256" key="2">
    <source>
        <dbReference type="ARBA" id="ARBA00009772"/>
    </source>
</evidence>
<dbReference type="GO" id="GO:0044780">
    <property type="term" value="P:bacterial-type flagellum assembly"/>
    <property type="evidence" value="ECO:0007669"/>
    <property type="project" value="UniProtKB-UniRule"/>
</dbReference>
<dbReference type="RefSeq" id="WP_099186359.1">
    <property type="nucleotide sequence ID" value="NZ_BEWI01000032.1"/>
</dbReference>
<evidence type="ECO:0000256" key="1">
    <source>
        <dbReference type="ARBA" id="ARBA00002578"/>
    </source>
</evidence>